<sequence>MSRTVLVTGATGTVSTALMSAPEGTARTFVLTSATSPKPTAPLLHDPGCHHSRTCTLTGPRSLTSDEVAGQLSLAVGRPITYLPVGDDAKRKH</sequence>
<dbReference type="Gene3D" id="3.90.25.10">
    <property type="entry name" value="UDP-galactose 4-epimerase, domain 1"/>
    <property type="match status" value="1"/>
</dbReference>
<name>A0ABS3R795_9ACTN</name>
<dbReference type="EMBL" id="JAGEOK010000023">
    <property type="protein sequence ID" value="MBO2442010.1"/>
    <property type="molecule type" value="Genomic_DNA"/>
</dbReference>
<evidence type="ECO:0000313" key="2">
    <source>
        <dbReference type="Proteomes" id="UP000666915"/>
    </source>
</evidence>
<dbReference type="RefSeq" id="WP_208270353.1">
    <property type="nucleotide sequence ID" value="NZ_BAAAGM010000066.1"/>
</dbReference>
<protein>
    <submittedName>
        <fullName evidence="1">Uncharacterized protein</fullName>
    </submittedName>
</protein>
<keyword evidence="2" id="KW-1185">Reference proteome</keyword>
<accession>A0ABS3R795</accession>
<comment type="caution">
    <text evidence="1">The sequence shown here is derived from an EMBL/GenBank/DDBJ whole genome shotgun (WGS) entry which is preliminary data.</text>
</comment>
<dbReference type="Proteomes" id="UP000666915">
    <property type="component" value="Unassembled WGS sequence"/>
</dbReference>
<gene>
    <name evidence="1" type="ORF">J4557_31255</name>
</gene>
<organism evidence="1 2">
    <name type="scientific">Actinomadura nitritigenes</name>
    <dbReference type="NCBI Taxonomy" id="134602"/>
    <lineage>
        <taxon>Bacteria</taxon>
        <taxon>Bacillati</taxon>
        <taxon>Actinomycetota</taxon>
        <taxon>Actinomycetes</taxon>
        <taxon>Streptosporangiales</taxon>
        <taxon>Thermomonosporaceae</taxon>
        <taxon>Actinomadura</taxon>
    </lineage>
</organism>
<evidence type="ECO:0000313" key="1">
    <source>
        <dbReference type="EMBL" id="MBO2442010.1"/>
    </source>
</evidence>
<reference evidence="1 2" key="1">
    <citation type="submission" date="2021-03" db="EMBL/GenBank/DDBJ databases">
        <authorList>
            <person name="Kanchanasin P."/>
            <person name="Saeng-In P."/>
            <person name="Phongsopitanun W."/>
            <person name="Yuki M."/>
            <person name="Kudo T."/>
            <person name="Ohkuma M."/>
            <person name="Tanasupawat S."/>
        </authorList>
    </citation>
    <scope>NUCLEOTIDE SEQUENCE [LARGE SCALE GENOMIC DNA]</scope>
    <source>
        <strain evidence="1 2">L46</strain>
    </source>
</reference>
<proteinExistence type="predicted"/>
<dbReference type="Gene3D" id="3.40.50.720">
    <property type="entry name" value="NAD(P)-binding Rossmann-like Domain"/>
    <property type="match status" value="1"/>
</dbReference>